<feature type="domain" description="Formyl transferase N-terminal" evidence="6">
    <location>
        <begin position="1"/>
        <end position="179"/>
    </location>
</feature>
<evidence type="ECO:0000313" key="9">
    <source>
        <dbReference type="Proteomes" id="UP000216533"/>
    </source>
</evidence>
<dbReference type="EMBL" id="NMVI01000018">
    <property type="protein sequence ID" value="OYN86683.1"/>
    <property type="molecule type" value="Genomic_DNA"/>
</dbReference>
<comment type="similarity">
    <text evidence="1 5">Belongs to the Fmt family.</text>
</comment>
<dbReference type="InterPro" id="IPR005793">
    <property type="entry name" value="Formyl_trans_C"/>
</dbReference>
<dbReference type="NCBIfam" id="TIGR00460">
    <property type="entry name" value="fmt"/>
    <property type="match status" value="1"/>
</dbReference>
<feature type="domain" description="Formyl transferase C-terminal" evidence="7">
    <location>
        <begin position="202"/>
        <end position="298"/>
    </location>
</feature>
<dbReference type="AlphaFoldDB" id="A0A255EEW7"/>
<dbReference type="CDD" id="cd08646">
    <property type="entry name" value="FMT_core_Met-tRNA-FMT_N"/>
    <property type="match status" value="1"/>
</dbReference>
<dbReference type="FunFam" id="3.40.50.12230:FF:000001">
    <property type="entry name" value="Methionyl-tRNA formyltransferase"/>
    <property type="match status" value="1"/>
</dbReference>
<dbReference type="Gene3D" id="3.40.50.12230">
    <property type="match status" value="1"/>
</dbReference>
<dbReference type="InterPro" id="IPR044135">
    <property type="entry name" value="Met-tRNA-FMT_C"/>
</dbReference>
<evidence type="ECO:0000313" key="8">
    <source>
        <dbReference type="EMBL" id="OYN86683.1"/>
    </source>
</evidence>
<sequence>MRVVFAGTPDVAIPSLEALAASQHDVVGVVTRPDARSGRGKRLKPSPVAQWALDHGLPVLRPGHPRDAGFQAELTELAPDCCPVVAYGALLPETALTIPEHGWVNLHFSLLPRWRGAAPVQYAIWRGDQETGATTFRIVKELDAGPIYLQRRTPIGEDESSGELLTRLATDSADLLVETMDLVAAGKQPTPQGDSDHTLAGKITPENAHLDWAEPARRLARQIRACDPAPGAWTTVRGERLKVLGAVADPSGEERLKPGELSVGKRSVRVGTAQGSLELTRVQPAGKKLMVAADWARGTDLTDVWLGV</sequence>
<evidence type="ECO:0000259" key="7">
    <source>
        <dbReference type="Pfam" id="PF02911"/>
    </source>
</evidence>
<comment type="caution">
    <text evidence="8">The sequence shown here is derived from an EMBL/GenBank/DDBJ whole genome shotgun (WGS) entry which is preliminary data.</text>
</comment>
<comment type="catalytic activity">
    <reaction evidence="5">
        <text>L-methionyl-tRNA(fMet) + (6R)-10-formyltetrahydrofolate = N-formyl-L-methionyl-tRNA(fMet) + (6S)-5,6,7,8-tetrahydrofolate + H(+)</text>
        <dbReference type="Rhea" id="RHEA:24380"/>
        <dbReference type="Rhea" id="RHEA-COMP:9952"/>
        <dbReference type="Rhea" id="RHEA-COMP:9953"/>
        <dbReference type="ChEBI" id="CHEBI:15378"/>
        <dbReference type="ChEBI" id="CHEBI:57453"/>
        <dbReference type="ChEBI" id="CHEBI:78530"/>
        <dbReference type="ChEBI" id="CHEBI:78844"/>
        <dbReference type="ChEBI" id="CHEBI:195366"/>
        <dbReference type="EC" id="2.1.2.9"/>
    </reaction>
</comment>
<name>A0A255EEW7_9ACTN</name>
<evidence type="ECO:0000256" key="2">
    <source>
        <dbReference type="ARBA" id="ARBA00012261"/>
    </source>
</evidence>
<evidence type="ECO:0000256" key="1">
    <source>
        <dbReference type="ARBA" id="ARBA00010699"/>
    </source>
</evidence>
<comment type="function">
    <text evidence="5">Attaches a formyl group to the free amino group of methionyl-tRNA(fMet). The formyl group appears to play a dual role in the initiator identity of N-formylmethionyl-tRNA by promoting its recognition by IF2 and preventing the misappropriation of this tRNA by the elongation apparatus.</text>
</comment>
<evidence type="ECO:0000256" key="5">
    <source>
        <dbReference type="HAMAP-Rule" id="MF_00182"/>
    </source>
</evidence>
<dbReference type="Pfam" id="PF02911">
    <property type="entry name" value="Formyl_trans_C"/>
    <property type="match status" value="1"/>
</dbReference>
<dbReference type="InterPro" id="IPR036477">
    <property type="entry name" value="Formyl_transf_N_sf"/>
</dbReference>
<dbReference type="HAMAP" id="MF_00182">
    <property type="entry name" value="Formyl_trans"/>
    <property type="match status" value="1"/>
</dbReference>
<dbReference type="SUPFAM" id="SSF50486">
    <property type="entry name" value="FMT C-terminal domain-like"/>
    <property type="match status" value="1"/>
</dbReference>
<organism evidence="8 9">
    <name type="scientific">Parenemella sanctibonifatiensis</name>
    <dbReference type="NCBI Taxonomy" id="2016505"/>
    <lineage>
        <taxon>Bacteria</taxon>
        <taxon>Bacillati</taxon>
        <taxon>Actinomycetota</taxon>
        <taxon>Actinomycetes</taxon>
        <taxon>Propionibacteriales</taxon>
        <taxon>Propionibacteriaceae</taxon>
        <taxon>Parenemella</taxon>
    </lineage>
</organism>
<keyword evidence="4 5" id="KW-0648">Protein biosynthesis</keyword>
<dbReference type="RefSeq" id="WP_094451249.1">
    <property type="nucleotide sequence ID" value="NZ_NMVI01000018.1"/>
</dbReference>
<dbReference type="InterPro" id="IPR041711">
    <property type="entry name" value="Met-tRNA-FMT_N"/>
</dbReference>
<dbReference type="SUPFAM" id="SSF53328">
    <property type="entry name" value="Formyltransferase"/>
    <property type="match status" value="1"/>
</dbReference>
<protein>
    <recommendedName>
        <fullName evidence="2 5">Methionyl-tRNA formyltransferase</fullName>
        <ecNumber evidence="2 5">2.1.2.9</ecNumber>
    </recommendedName>
</protein>
<dbReference type="PANTHER" id="PTHR11138">
    <property type="entry name" value="METHIONYL-TRNA FORMYLTRANSFERASE"/>
    <property type="match status" value="1"/>
</dbReference>
<dbReference type="Proteomes" id="UP000216533">
    <property type="component" value="Unassembled WGS sequence"/>
</dbReference>
<gene>
    <name evidence="5" type="primary">fmt</name>
    <name evidence="8" type="ORF">CGZ92_09165</name>
</gene>
<keyword evidence="3 5" id="KW-0808">Transferase</keyword>
<feature type="binding site" evidence="5">
    <location>
        <begin position="109"/>
        <end position="112"/>
    </location>
    <ligand>
        <name>(6S)-5,6,7,8-tetrahydrofolate</name>
        <dbReference type="ChEBI" id="CHEBI:57453"/>
    </ligand>
</feature>
<evidence type="ECO:0000256" key="3">
    <source>
        <dbReference type="ARBA" id="ARBA00022679"/>
    </source>
</evidence>
<dbReference type="PANTHER" id="PTHR11138:SF5">
    <property type="entry name" value="METHIONYL-TRNA FORMYLTRANSFERASE, MITOCHONDRIAL"/>
    <property type="match status" value="1"/>
</dbReference>
<dbReference type="InterPro" id="IPR011034">
    <property type="entry name" value="Formyl_transferase-like_C_sf"/>
</dbReference>
<reference evidence="8 9" key="1">
    <citation type="submission" date="2017-07" db="EMBL/GenBank/DDBJ databases">
        <title>Draft whole genome sequences of clinical Proprionibacteriaceae strains.</title>
        <authorList>
            <person name="Bernier A.-M."/>
            <person name="Bernard K."/>
            <person name="Domingo M.-C."/>
        </authorList>
    </citation>
    <scope>NUCLEOTIDE SEQUENCE [LARGE SCALE GENOMIC DNA]</scope>
    <source>
        <strain evidence="8 9">NML 160184</strain>
    </source>
</reference>
<dbReference type="CDD" id="cd08704">
    <property type="entry name" value="Met_tRNA_FMT_C"/>
    <property type="match status" value="1"/>
</dbReference>
<proteinExistence type="inferred from homology"/>
<dbReference type="Pfam" id="PF00551">
    <property type="entry name" value="Formyl_trans_N"/>
    <property type="match status" value="1"/>
</dbReference>
<evidence type="ECO:0000259" key="6">
    <source>
        <dbReference type="Pfam" id="PF00551"/>
    </source>
</evidence>
<dbReference type="GO" id="GO:0005829">
    <property type="term" value="C:cytosol"/>
    <property type="evidence" value="ECO:0007669"/>
    <property type="project" value="TreeGrafter"/>
</dbReference>
<dbReference type="InterPro" id="IPR002376">
    <property type="entry name" value="Formyl_transf_N"/>
</dbReference>
<accession>A0A255EEW7</accession>
<evidence type="ECO:0000256" key="4">
    <source>
        <dbReference type="ARBA" id="ARBA00022917"/>
    </source>
</evidence>
<dbReference type="InterPro" id="IPR005794">
    <property type="entry name" value="Fmt"/>
</dbReference>
<dbReference type="EC" id="2.1.2.9" evidence="2 5"/>
<dbReference type="GO" id="GO:0004479">
    <property type="term" value="F:methionyl-tRNA formyltransferase activity"/>
    <property type="evidence" value="ECO:0007669"/>
    <property type="project" value="UniProtKB-UniRule"/>
</dbReference>